<organism evidence="3 4">
    <name type="scientific">Heliophilum fasciatum</name>
    <dbReference type="NCBI Taxonomy" id="35700"/>
    <lineage>
        <taxon>Bacteria</taxon>
        <taxon>Bacillati</taxon>
        <taxon>Bacillota</taxon>
        <taxon>Clostridia</taxon>
        <taxon>Eubacteriales</taxon>
        <taxon>Heliobacteriaceae</taxon>
        <taxon>Heliophilum</taxon>
    </lineage>
</organism>
<dbReference type="AlphaFoldDB" id="A0A4V2SX79"/>
<keyword evidence="1 2" id="KW-0472">Membrane</keyword>
<dbReference type="OrthoDB" id="9812056at2"/>
<dbReference type="RefSeq" id="WP_131918728.1">
    <property type="nucleotide sequence ID" value="NZ_JAOQNU010000007.1"/>
</dbReference>
<evidence type="ECO:0000256" key="1">
    <source>
        <dbReference type="PIRNR" id="PIRNR018579"/>
    </source>
</evidence>
<dbReference type="PIRSF" id="PIRSF018579">
    <property type="entry name" value="Sbp"/>
    <property type="match status" value="1"/>
</dbReference>
<dbReference type="InterPro" id="IPR009709">
    <property type="entry name" value="DUF1290"/>
</dbReference>
<protein>
    <submittedName>
        <fullName evidence="3">Small basic protein</fullName>
    </submittedName>
</protein>
<proteinExistence type="inferred from homology"/>
<keyword evidence="4" id="KW-1185">Reference proteome</keyword>
<evidence type="ECO:0000313" key="4">
    <source>
        <dbReference type="Proteomes" id="UP000294813"/>
    </source>
</evidence>
<evidence type="ECO:0000313" key="3">
    <source>
        <dbReference type="EMBL" id="TCP64996.1"/>
    </source>
</evidence>
<comment type="caution">
    <text evidence="3">The sequence shown here is derived from an EMBL/GenBank/DDBJ whole genome shotgun (WGS) entry which is preliminary data.</text>
</comment>
<sequence>MWLPLIGLIVGLVIGSALSITIPMEYAKYMSVAVLAALDSVFGSLRGYLEDRFDASLLLTGFFTNAFLAALLAYVGDRLGVDLFLAAVFAFGVRIFQNLAVIRRYVFSRIAASKHKPPKPVESSLPEAPKQV</sequence>
<dbReference type="Pfam" id="PF06947">
    <property type="entry name" value="DUF1290"/>
    <property type="match status" value="1"/>
</dbReference>
<feature type="transmembrane region" description="Helical" evidence="2">
    <location>
        <begin position="81"/>
        <end position="101"/>
    </location>
</feature>
<keyword evidence="1" id="KW-1003">Cell membrane</keyword>
<reference evidence="3 4" key="1">
    <citation type="submission" date="2019-03" db="EMBL/GenBank/DDBJ databases">
        <title>Genomic Encyclopedia of Type Strains, Phase IV (KMG-IV): sequencing the most valuable type-strain genomes for metagenomic binning, comparative biology and taxonomic classification.</title>
        <authorList>
            <person name="Goeker M."/>
        </authorList>
    </citation>
    <scope>NUCLEOTIDE SEQUENCE [LARGE SCALE GENOMIC DNA]</scope>
    <source>
        <strain evidence="3 4">DSM 11170</strain>
    </source>
</reference>
<dbReference type="Proteomes" id="UP000294813">
    <property type="component" value="Unassembled WGS sequence"/>
</dbReference>
<feature type="transmembrane region" description="Helical" evidence="2">
    <location>
        <begin position="56"/>
        <end position="75"/>
    </location>
</feature>
<evidence type="ECO:0000256" key="2">
    <source>
        <dbReference type="SAM" id="Phobius"/>
    </source>
</evidence>
<feature type="transmembrane region" description="Helical" evidence="2">
    <location>
        <begin position="29"/>
        <end position="49"/>
    </location>
</feature>
<comment type="subcellular location">
    <subcellularLocation>
        <location evidence="1">Cell membrane</location>
        <topology evidence="1">Multi-pass membrane protein</topology>
    </subcellularLocation>
</comment>
<name>A0A4V2SX79_9FIRM</name>
<dbReference type="EMBL" id="SLXT01000007">
    <property type="protein sequence ID" value="TCP64996.1"/>
    <property type="molecule type" value="Genomic_DNA"/>
</dbReference>
<comment type="similarity">
    <text evidence="1">Belongs to the sbp family.</text>
</comment>
<keyword evidence="1 2" id="KW-0812">Transmembrane</keyword>
<dbReference type="GO" id="GO:0005886">
    <property type="term" value="C:plasma membrane"/>
    <property type="evidence" value="ECO:0007669"/>
    <property type="project" value="UniProtKB-SubCell"/>
</dbReference>
<accession>A0A4V2SX79</accession>
<keyword evidence="2" id="KW-1133">Transmembrane helix</keyword>
<gene>
    <name evidence="3" type="ORF">EDD73_10767</name>
</gene>